<accession>X0WK55</accession>
<proteinExistence type="predicted"/>
<reference evidence="2" key="1">
    <citation type="journal article" date="2014" name="Front. Microbiol.">
        <title>High frequency of phylogenetically diverse reductive dehalogenase-homologous genes in deep subseafloor sedimentary metagenomes.</title>
        <authorList>
            <person name="Kawai M."/>
            <person name="Futagami T."/>
            <person name="Toyoda A."/>
            <person name="Takaki Y."/>
            <person name="Nishi S."/>
            <person name="Hori S."/>
            <person name="Arai W."/>
            <person name="Tsubouchi T."/>
            <person name="Morono Y."/>
            <person name="Uchiyama I."/>
            <person name="Ito T."/>
            <person name="Fujiyama A."/>
            <person name="Inagaki F."/>
            <person name="Takami H."/>
        </authorList>
    </citation>
    <scope>NUCLEOTIDE SEQUENCE</scope>
    <source>
        <strain evidence="2">Expedition CK06-06</strain>
    </source>
</reference>
<keyword evidence="1" id="KW-0812">Transmembrane</keyword>
<sequence>RIVLESIRGDNPHSLLTGRLTHNQWVSLAMAAAGVAGWFLLRLARADAGHFWRQRLAAARIEKPNSRRRKGR</sequence>
<name>X0WK55_9ZZZZ</name>
<dbReference type="EMBL" id="BARS01032033">
    <property type="protein sequence ID" value="GAG24888.1"/>
    <property type="molecule type" value="Genomic_DNA"/>
</dbReference>
<feature type="non-terminal residue" evidence="2">
    <location>
        <position position="1"/>
    </location>
</feature>
<keyword evidence="1" id="KW-1133">Transmembrane helix</keyword>
<protein>
    <submittedName>
        <fullName evidence="2">Uncharacterized protein</fullName>
    </submittedName>
</protein>
<feature type="transmembrane region" description="Helical" evidence="1">
    <location>
        <begin position="25"/>
        <end position="44"/>
    </location>
</feature>
<keyword evidence="1" id="KW-0472">Membrane</keyword>
<gene>
    <name evidence="2" type="ORF">S01H1_49770</name>
</gene>
<evidence type="ECO:0000313" key="2">
    <source>
        <dbReference type="EMBL" id="GAG24888.1"/>
    </source>
</evidence>
<comment type="caution">
    <text evidence="2">The sequence shown here is derived from an EMBL/GenBank/DDBJ whole genome shotgun (WGS) entry which is preliminary data.</text>
</comment>
<organism evidence="2">
    <name type="scientific">marine sediment metagenome</name>
    <dbReference type="NCBI Taxonomy" id="412755"/>
    <lineage>
        <taxon>unclassified sequences</taxon>
        <taxon>metagenomes</taxon>
        <taxon>ecological metagenomes</taxon>
    </lineage>
</organism>
<evidence type="ECO:0000256" key="1">
    <source>
        <dbReference type="SAM" id="Phobius"/>
    </source>
</evidence>
<dbReference type="AlphaFoldDB" id="X0WK55"/>